<name>A0AAJ0C294_9PEZI</name>
<keyword evidence="2" id="KW-0418">Kinase</keyword>
<keyword evidence="3" id="KW-1185">Reference proteome</keyword>
<reference evidence="2" key="1">
    <citation type="submission" date="2023-06" db="EMBL/GenBank/DDBJ databases">
        <title>Genome-scale phylogeny and comparative genomics of the fungal order Sordariales.</title>
        <authorList>
            <consortium name="Lawrence Berkeley National Laboratory"/>
            <person name="Hensen N."/>
            <person name="Bonometti L."/>
            <person name="Westerberg I."/>
            <person name="Brannstrom I.O."/>
            <person name="Guillou S."/>
            <person name="Cros-Aarteil S."/>
            <person name="Calhoun S."/>
            <person name="Haridas S."/>
            <person name="Kuo A."/>
            <person name="Mondo S."/>
            <person name="Pangilinan J."/>
            <person name="Riley R."/>
            <person name="Labutti K."/>
            <person name="Andreopoulos B."/>
            <person name="Lipzen A."/>
            <person name="Chen C."/>
            <person name="Yanf M."/>
            <person name="Daum C."/>
            <person name="Ng V."/>
            <person name="Clum A."/>
            <person name="Steindorff A."/>
            <person name="Ohm R."/>
            <person name="Martin F."/>
            <person name="Silar P."/>
            <person name="Natvig D."/>
            <person name="Lalanne C."/>
            <person name="Gautier V."/>
            <person name="Ament-Velasquez S.L."/>
            <person name="Kruys A."/>
            <person name="Hutchinson M.I."/>
            <person name="Powell A.J."/>
            <person name="Barry K."/>
            <person name="Miller A.N."/>
            <person name="Grigoriev I.V."/>
            <person name="Debuchy R."/>
            <person name="Gladieux P."/>
            <person name="Thoren M.H."/>
            <person name="Johannesson H."/>
        </authorList>
    </citation>
    <scope>NUCLEOTIDE SEQUENCE</scope>
    <source>
        <strain evidence="2">8032-3</strain>
    </source>
</reference>
<dbReference type="Proteomes" id="UP001244011">
    <property type="component" value="Unassembled WGS sequence"/>
</dbReference>
<dbReference type="CDD" id="cd05120">
    <property type="entry name" value="APH_ChoK_like"/>
    <property type="match status" value="1"/>
</dbReference>
<dbReference type="Gene3D" id="3.90.1200.10">
    <property type="match status" value="1"/>
</dbReference>
<sequence length="259" mass="29824">MSEDEEDNFQYRILSQQGGAKVDEIVPGVVRKTGYRVTRGEEAALRLVKEHTEVPVPGLILSNYFMKNGREHGTLLMELADGSLLDSLWDGFDDDTKERICRHIWQVVVRLQQIPRPPAFADLYLCGADGSPTIDVLIRDINETGTPILTDEALRARIYQRYLHFNGGSYPEYLPDMLPRSSTSVFTHGDLTPRNILVNGTGQITAILDWERAGWYPEYWEFANMMKPSNDWDWMRWMDRTKPVEWDITGIAKARRVLF</sequence>
<evidence type="ECO:0000313" key="2">
    <source>
        <dbReference type="EMBL" id="KAK1768182.1"/>
    </source>
</evidence>
<accession>A0AAJ0C294</accession>
<dbReference type="InterPro" id="IPR051678">
    <property type="entry name" value="AGP_Transferase"/>
</dbReference>
<dbReference type="SUPFAM" id="SSF56112">
    <property type="entry name" value="Protein kinase-like (PK-like)"/>
    <property type="match status" value="1"/>
</dbReference>
<comment type="caution">
    <text evidence="2">The sequence shown here is derived from an EMBL/GenBank/DDBJ whole genome shotgun (WGS) entry which is preliminary data.</text>
</comment>
<gene>
    <name evidence="2" type="ORF">QBC33DRAFT_46985</name>
</gene>
<dbReference type="GO" id="GO:0016301">
    <property type="term" value="F:kinase activity"/>
    <property type="evidence" value="ECO:0007669"/>
    <property type="project" value="UniProtKB-KW"/>
</dbReference>
<dbReference type="AlphaFoldDB" id="A0AAJ0C294"/>
<dbReference type="RefSeq" id="XP_060284395.1">
    <property type="nucleotide sequence ID" value="XM_060425176.1"/>
</dbReference>
<evidence type="ECO:0000313" key="3">
    <source>
        <dbReference type="Proteomes" id="UP001244011"/>
    </source>
</evidence>
<dbReference type="InterPro" id="IPR011009">
    <property type="entry name" value="Kinase-like_dom_sf"/>
</dbReference>
<dbReference type="PANTHER" id="PTHR21310:SF15">
    <property type="entry name" value="AMINOGLYCOSIDE PHOSPHOTRANSFERASE DOMAIN-CONTAINING PROTEIN"/>
    <property type="match status" value="1"/>
</dbReference>
<feature type="domain" description="Aminoglycoside phosphotransferase" evidence="1">
    <location>
        <begin position="39"/>
        <end position="237"/>
    </location>
</feature>
<dbReference type="GeneID" id="85308363"/>
<dbReference type="EMBL" id="MU839006">
    <property type="protein sequence ID" value="KAK1768182.1"/>
    <property type="molecule type" value="Genomic_DNA"/>
</dbReference>
<dbReference type="PANTHER" id="PTHR21310">
    <property type="entry name" value="AMINOGLYCOSIDE PHOSPHOTRANSFERASE-RELATED-RELATED"/>
    <property type="match status" value="1"/>
</dbReference>
<proteinExistence type="predicted"/>
<evidence type="ECO:0000259" key="1">
    <source>
        <dbReference type="Pfam" id="PF01636"/>
    </source>
</evidence>
<organism evidence="2 3">
    <name type="scientific">Phialemonium atrogriseum</name>
    <dbReference type="NCBI Taxonomy" id="1093897"/>
    <lineage>
        <taxon>Eukaryota</taxon>
        <taxon>Fungi</taxon>
        <taxon>Dikarya</taxon>
        <taxon>Ascomycota</taxon>
        <taxon>Pezizomycotina</taxon>
        <taxon>Sordariomycetes</taxon>
        <taxon>Sordariomycetidae</taxon>
        <taxon>Cephalothecales</taxon>
        <taxon>Cephalothecaceae</taxon>
        <taxon>Phialemonium</taxon>
    </lineage>
</organism>
<dbReference type="InterPro" id="IPR002575">
    <property type="entry name" value="Aminoglycoside_PTrfase"/>
</dbReference>
<keyword evidence="2" id="KW-0808">Transferase</keyword>
<protein>
    <submittedName>
        <fullName evidence="2">Kinase-like protein</fullName>
    </submittedName>
</protein>
<dbReference type="Pfam" id="PF01636">
    <property type="entry name" value="APH"/>
    <property type="match status" value="1"/>
</dbReference>